<organism evidence="2 3">
    <name type="scientific">Periweissella fabalis</name>
    <dbReference type="NCBI Taxonomy" id="1070421"/>
    <lineage>
        <taxon>Bacteria</taxon>
        <taxon>Bacillati</taxon>
        <taxon>Bacillota</taxon>
        <taxon>Bacilli</taxon>
        <taxon>Lactobacillales</taxon>
        <taxon>Lactobacillaceae</taxon>
        <taxon>Periweissella</taxon>
    </lineage>
</organism>
<feature type="region of interest" description="Disordered" evidence="1">
    <location>
        <begin position="1"/>
        <end position="24"/>
    </location>
</feature>
<dbReference type="EMBL" id="JAAXPN010000003">
    <property type="protein sequence ID" value="NKZ23966.1"/>
    <property type="molecule type" value="Genomic_DNA"/>
</dbReference>
<dbReference type="RefSeq" id="WP_168721768.1">
    <property type="nucleotide sequence ID" value="NZ_JAAXPN010000003.1"/>
</dbReference>
<reference evidence="2 3" key="1">
    <citation type="submission" date="2020-04" db="EMBL/GenBank/DDBJ databases">
        <title>MicrobeNet Type strains.</title>
        <authorList>
            <person name="Nicholson A.C."/>
        </authorList>
    </citation>
    <scope>NUCLEOTIDE SEQUENCE [LARGE SCALE GENOMIC DNA]</scope>
    <source>
        <strain evidence="2 3">CCUG 61472</strain>
    </source>
</reference>
<dbReference type="Proteomes" id="UP000549765">
    <property type="component" value="Unassembled WGS sequence"/>
</dbReference>
<accession>A0A7X6N196</accession>
<proteinExistence type="predicted"/>
<gene>
    <name evidence="2" type="ORF">HF964_03970</name>
</gene>
<sequence length="50" mass="5380">MAQRKPYNSWAGTRPVAPANDTAKAKRRAEVDAIAAWAKGKGDLPTKDAK</sequence>
<comment type="caution">
    <text evidence="2">The sequence shown here is derived from an EMBL/GenBank/DDBJ whole genome shotgun (WGS) entry which is preliminary data.</text>
</comment>
<protein>
    <submittedName>
        <fullName evidence="2">Uncharacterized protein</fullName>
    </submittedName>
</protein>
<keyword evidence="3" id="KW-1185">Reference proteome</keyword>
<evidence type="ECO:0000256" key="1">
    <source>
        <dbReference type="SAM" id="MobiDB-lite"/>
    </source>
</evidence>
<evidence type="ECO:0000313" key="3">
    <source>
        <dbReference type="Proteomes" id="UP000549765"/>
    </source>
</evidence>
<evidence type="ECO:0000313" key="2">
    <source>
        <dbReference type="EMBL" id="NKZ23966.1"/>
    </source>
</evidence>
<name>A0A7X6N196_9LACO</name>
<dbReference type="AlphaFoldDB" id="A0A7X6N196"/>